<keyword evidence="14" id="KW-1185">Reference proteome</keyword>
<dbReference type="NCBIfam" id="TIGR01670">
    <property type="entry name" value="KdsC-phosphatas"/>
    <property type="match status" value="1"/>
</dbReference>
<evidence type="ECO:0000256" key="5">
    <source>
        <dbReference type="ARBA" id="ARBA00013066"/>
    </source>
</evidence>
<dbReference type="Pfam" id="PF08282">
    <property type="entry name" value="Hydrolase_3"/>
    <property type="match status" value="1"/>
</dbReference>
<reference evidence="13 14" key="1">
    <citation type="journal article" date="2019" name="Int. J. Syst. Evol. Microbiol.">
        <title>The Global Catalogue of Microorganisms (GCM) 10K type strain sequencing project: providing services to taxonomists for standard genome sequencing and annotation.</title>
        <authorList>
            <consortium name="The Broad Institute Genomics Platform"/>
            <consortium name="The Broad Institute Genome Sequencing Center for Infectious Disease"/>
            <person name="Wu L."/>
            <person name="Ma J."/>
        </authorList>
    </citation>
    <scope>NUCLEOTIDE SEQUENCE [LARGE SCALE GENOMIC DNA]</scope>
    <source>
        <strain evidence="13 14">JCM 15896</strain>
    </source>
</reference>
<accession>A0ABN1LTP8</accession>
<keyword evidence="10 12" id="KW-0448">Lipopolysaccharide biosynthesis</keyword>
<dbReference type="Proteomes" id="UP001500359">
    <property type="component" value="Unassembled WGS sequence"/>
</dbReference>
<dbReference type="NCBIfam" id="NF007019">
    <property type="entry name" value="PRK09484.1"/>
    <property type="match status" value="1"/>
</dbReference>
<dbReference type="SUPFAM" id="SSF56784">
    <property type="entry name" value="HAD-like"/>
    <property type="match status" value="1"/>
</dbReference>
<dbReference type="SFLD" id="SFLDG01136">
    <property type="entry name" value="C1.6:_Phosphoserine_Phosphatas"/>
    <property type="match status" value="1"/>
</dbReference>
<dbReference type="InterPro" id="IPR050793">
    <property type="entry name" value="CMP-NeuNAc_synthase"/>
</dbReference>
<dbReference type="Gene3D" id="3.40.50.1000">
    <property type="entry name" value="HAD superfamily/HAD-like"/>
    <property type="match status" value="1"/>
</dbReference>
<evidence type="ECO:0000256" key="8">
    <source>
        <dbReference type="ARBA" id="ARBA00022801"/>
    </source>
</evidence>
<evidence type="ECO:0000256" key="6">
    <source>
        <dbReference type="ARBA" id="ARBA00020092"/>
    </source>
</evidence>
<comment type="cofactor">
    <cofactor evidence="2 12">
        <name>Mg(2+)</name>
        <dbReference type="ChEBI" id="CHEBI:18420"/>
    </cofactor>
</comment>
<evidence type="ECO:0000256" key="1">
    <source>
        <dbReference type="ARBA" id="ARBA00000898"/>
    </source>
</evidence>
<dbReference type="PANTHER" id="PTHR21485">
    <property type="entry name" value="HAD SUPERFAMILY MEMBERS CMAS AND KDSC"/>
    <property type="match status" value="1"/>
</dbReference>
<evidence type="ECO:0000256" key="4">
    <source>
        <dbReference type="ARBA" id="ARBA00011881"/>
    </source>
</evidence>
<dbReference type="CDD" id="cd01630">
    <property type="entry name" value="HAD_KDO-like"/>
    <property type="match status" value="1"/>
</dbReference>
<evidence type="ECO:0000256" key="10">
    <source>
        <dbReference type="ARBA" id="ARBA00022985"/>
    </source>
</evidence>
<comment type="caution">
    <text evidence="13">The sequence shown here is derived from an EMBL/GenBank/DDBJ whole genome shotgun (WGS) entry which is preliminary data.</text>
</comment>
<dbReference type="PANTHER" id="PTHR21485:SF6">
    <property type="entry name" value="N-ACYLNEURAMINATE CYTIDYLYLTRANSFERASE-RELATED"/>
    <property type="match status" value="1"/>
</dbReference>
<comment type="function">
    <text evidence="12">Catalyzes the hydrolysis of 3-deoxy-D-manno-octulosonate 8-phosphate (KDO 8-P) to 3-deoxy-D-manno-octulosonate (KDO) and inorganic phosphate.</text>
</comment>
<dbReference type="InterPro" id="IPR010023">
    <property type="entry name" value="KdsC_fam"/>
</dbReference>
<comment type="subunit">
    <text evidence="4 12">Homotetramer.</text>
</comment>
<organism evidence="13 14">
    <name type="scientific">Aliiglaciecola litoralis</name>
    <dbReference type="NCBI Taxonomy" id="582857"/>
    <lineage>
        <taxon>Bacteria</taxon>
        <taxon>Pseudomonadati</taxon>
        <taxon>Pseudomonadota</taxon>
        <taxon>Gammaproteobacteria</taxon>
        <taxon>Alteromonadales</taxon>
        <taxon>Alteromonadaceae</taxon>
        <taxon>Aliiglaciecola</taxon>
    </lineage>
</organism>
<comment type="catalytic activity">
    <reaction evidence="1 12">
        <text>3-deoxy-alpha-D-manno-2-octulosonate-8-phosphate + H2O = 3-deoxy-alpha-D-manno-oct-2-ulosonate + phosphate</text>
        <dbReference type="Rhea" id="RHEA:11500"/>
        <dbReference type="ChEBI" id="CHEBI:15377"/>
        <dbReference type="ChEBI" id="CHEBI:43474"/>
        <dbReference type="ChEBI" id="CHEBI:85985"/>
        <dbReference type="ChEBI" id="CHEBI:85986"/>
        <dbReference type="EC" id="3.1.3.45"/>
    </reaction>
</comment>
<evidence type="ECO:0000313" key="13">
    <source>
        <dbReference type="EMBL" id="GAA0860225.1"/>
    </source>
</evidence>
<evidence type="ECO:0000256" key="2">
    <source>
        <dbReference type="ARBA" id="ARBA00001946"/>
    </source>
</evidence>
<protein>
    <recommendedName>
        <fullName evidence="6 12">3-deoxy-D-manno-octulosonate 8-phosphate phosphatase KdsC</fullName>
        <ecNumber evidence="5 12">3.1.3.45</ecNumber>
    </recommendedName>
    <alternativeName>
        <fullName evidence="11 12">KDO 8-P phosphatase</fullName>
    </alternativeName>
</protein>
<evidence type="ECO:0000313" key="14">
    <source>
        <dbReference type="Proteomes" id="UP001500359"/>
    </source>
</evidence>
<name>A0ABN1LTP8_9ALTE</name>
<dbReference type="RefSeq" id="WP_343862616.1">
    <property type="nucleotide sequence ID" value="NZ_BAAAFD010000020.1"/>
</dbReference>
<evidence type="ECO:0000256" key="3">
    <source>
        <dbReference type="ARBA" id="ARBA00005893"/>
    </source>
</evidence>
<dbReference type="EMBL" id="BAAAFD010000020">
    <property type="protein sequence ID" value="GAA0860225.1"/>
    <property type="molecule type" value="Genomic_DNA"/>
</dbReference>
<dbReference type="InterPro" id="IPR036412">
    <property type="entry name" value="HAD-like_sf"/>
</dbReference>
<evidence type="ECO:0000256" key="11">
    <source>
        <dbReference type="ARBA" id="ARBA00031051"/>
    </source>
</evidence>
<keyword evidence="8 12" id="KW-0378">Hydrolase</keyword>
<evidence type="ECO:0000256" key="7">
    <source>
        <dbReference type="ARBA" id="ARBA00022723"/>
    </source>
</evidence>
<dbReference type="SFLD" id="SFLDS00003">
    <property type="entry name" value="Haloacid_Dehalogenase"/>
    <property type="match status" value="1"/>
</dbReference>
<evidence type="ECO:0000256" key="9">
    <source>
        <dbReference type="ARBA" id="ARBA00022842"/>
    </source>
</evidence>
<sequence>MSQIDTIYGEVTSNLISKLSKVKLLVCDVDGIFSDGCIYMGNDGEELKAFNTLDGYGIKSMLKTGIHVAIITGRQSKIVENRMSSLGVSLIIQGEDDKQLAVQRLKEHFKFKKEHVIAMGDDVPDLGMFAESSLGVCVPNGHPMVKQQAEYVTRTLGGKGAVREICDLILFANNKLNRIYGTST</sequence>
<dbReference type="EC" id="3.1.3.45" evidence="5 12"/>
<gene>
    <name evidence="13" type="primary">kdsC</name>
    <name evidence="13" type="ORF">GCM10009114_36590</name>
</gene>
<dbReference type="InterPro" id="IPR023214">
    <property type="entry name" value="HAD_sf"/>
</dbReference>
<keyword evidence="7 12" id="KW-0479">Metal-binding</keyword>
<dbReference type="SFLD" id="SFLDG01138">
    <property type="entry name" value="C1.6.2:_Deoxy-d-mannose-octulo"/>
    <property type="match status" value="1"/>
</dbReference>
<comment type="similarity">
    <text evidence="3 12">Belongs to the KdsC family.</text>
</comment>
<proteinExistence type="inferred from homology"/>
<evidence type="ECO:0000256" key="12">
    <source>
        <dbReference type="PIRNR" id="PIRNR006118"/>
    </source>
</evidence>
<dbReference type="PIRSF" id="PIRSF006118">
    <property type="entry name" value="KDO8-P_Ptase"/>
    <property type="match status" value="1"/>
</dbReference>
<keyword evidence="9 12" id="KW-0460">Magnesium</keyword>